<name>A0A6L9MYD7_9ALTE</name>
<keyword evidence="3 6" id="KW-0812">Transmembrane</keyword>
<evidence type="ECO:0000259" key="7">
    <source>
        <dbReference type="Pfam" id="PF01292"/>
    </source>
</evidence>
<feature type="transmembrane region" description="Helical" evidence="6">
    <location>
        <begin position="151"/>
        <end position="169"/>
    </location>
</feature>
<feature type="transmembrane region" description="Helical" evidence="6">
    <location>
        <begin position="204"/>
        <end position="222"/>
    </location>
</feature>
<dbReference type="InterPro" id="IPR011577">
    <property type="entry name" value="Cyt_b561_bac/Ni-Hgenase"/>
</dbReference>
<comment type="caution">
    <text evidence="8">The sequence shown here is derived from an EMBL/GenBank/DDBJ whole genome shotgun (WGS) entry which is preliminary data.</text>
</comment>
<reference evidence="8 9" key="1">
    <citation type="submission" date="2020-01" db="EMBL/GenBank/DDBJ databases">
        <title>Genomes of bacteria type strains.</title>
        <authorList>
            <person name="Chen J."/>
            <person name="Zhu S."/>
            <person name="Yang J."/>
        </authorList>
    </citation>
    <scope>NUCLEOTIDE SEQUENCE [LARGE SCALE GENOMIC DNA]</scope>
    <source>
        <strain evidence="8 9">LMG 22958</strain>
    </source>
</reference>
<dbReference type="AlphaFoldDB" id="A0A6L9MYD7"/>
<dbReference type="PANTHER" id="PTHR30485:SF2">
    <property type="entry name" value="BLL0597 PROTEIN"/>
    <property type="match status" value="1"/>
</dbReference>
<dbReference type="SUPFAM" id="SSF81342">
    <property type="entry name" value="Transmembrane di-heme cytochromes"/>
    <property type="match status" value="1"/>
</dbReference>
<evidence type="ECO:0000256" key="1">
    <source>
        <dbReference type="ARBA" id="ARBA00004651"/>
    </source>
</evidence>
<dbReference type="InterPro" id="IPR016174">
    <property type="entry name" value="Di-haem_cyt_TM"/>
</dbReference>
<keyword evidence="4 6" id="KW-1133">Transmembrane helix</keyword>
<evidence type="ECO:0000256" key="2">
    <source>
        <dbReference type="ARBA" id="ARBA00022475"/>
    </source>
</evidence>
<proteinExistence type="predicted"/>
<organism evidence="8 9">
    <name type="scientific">Alteromonas hispanica</name>
    <dbReference type="NCBI Taxonomy" id="315421"/>
    <lineage>
        <taxon>Bacteria</taxon>
        <taxon>Pseudomonadati</taxon>
        <taxon>Pseudomonadota</taxon>
        <taxon>Gammaproteobacteria</taxon>
        <taxon>Alteromonadales</taxon>
        <taxon>Alteromonadaceae</taxon>
        <taxon>Alteromonas/Salinimonas group</taxon>
        <taxon>Alteromonas</taxon>
    </lineage>
</organism>
<dbReference type="GO" id="GO:0022904">
    <property type="term" value="P:respiratory electron transport chain"/>
    <property type="evidence" value="ECO:0007669"/>
    <property type="project" value="InterPro"/>
</dbReference>
<evidence type="ECO:0000256" key="6">
    <source>
        <dbReference type="SAM" id="Phobius"/>
    </source>
</evidence>
<dbReference type="GO" id="GO:0009055">
    <property type="term" value="F:electron transfer activity"/>
    <property type="evidence" value="ECO:0007669"/>
    <property type="project" value="InterPro"/>
</dbReference>
<evidence type="ECO:0000313" key="9">
    <source>
        <dbReference type="Proteomes" id="UP000478837"/>
    </source>
</evidence>
<accession>A0A6L9MYD7</accession>
<gene>
    <name evidence="8" type="ORF">GTW09_16705</name>
</gene>
<keyword evidence="5 6" id="KW-0472">Membrane</keyword>
<dbReference type="RefSeq" id="WP_163112780.1">
    <property type="nucleotide sequence ID" value="NZ_JAAAWP010000015.1"/>
</dbReference>
<evidence type="ECO:0000313" key="8">
    <source>
        <dbReference type="EMBL" id="NDW23157.1"/>
    </source>
</evidence>
<protein>
    <submittedName>
        <fullName evidence="8">Cytochrome B</fullName>
    </submittedName>
</protein>
<keyword evidence="9" id="KW-1185">Reference proteome</keyword>
<dbReference type="EMBL" id="JAAAWP010000015">
    <property type="protein sequence ID" value="NDW23157.1"/>
    <property type="molecule type" value="Genomic_DNA"/>
</dbReference>
<dbReference type="Proteomes" id="UP000478837">
    <property type="component" value="Unassembled WGS sequence"/>
</dbReference>
<sequence length="236" mass="26642">MKKKLIWDLPTRLFHWLLVASILGQYVTAELLDDAVQWHFYIGYFTLGLIVFRVLWGIWGPKYAKFSGFVKGPVAVLEYAKSLFDRDSLPSVGHNPLGGWFVVIMITLVLIQAISGLFMTDDIFLDGPLRGMADSDILEIMSSLHHLAFDTLIYVVALHIGASVFYTVFKRQKLIPPMINGNKMMPEDEEQYYGEPQGIEHSKLARAIVIAILSAAIVYVVVEVIPPEPSVGQYYY</sequence>
<dbReference type="Gene3D" id="1.20.950.20">
    <property type="entry name" value="Transmembrane di-heme cytochromes, Chain C"/>
    <property type="match status" value="1"/>
</dbReference>
<feature type="transmembrane region" description="Helical" evidence="6">
    <location>
        <begin position="97"/>
        <end position="119"/>
    </location>
</feature>
<evidence type="ECO:0000256" key="3">
    <source>
        <dbReference type="ARBA" id="ARBA00022692"/>
    </source>
</evidence>
<dbReference type="GO" id="GO:0020037">
    <property type="term" value="F:heme binding"/>
    <property type="evidence" value="ECO:0007669"/>
    <property type="project" value="TreeGrafter"/>
</dbReference>
<feature type="transmembrane region" description="Helical" evidence="6">
    <location>
        <begin position="39"/>
        <end position="59"/>
    </location>
</feature>
<keyword evidence="2" id="KW-1003">Cell membrane</keyword>
<evidence type="ECO:0000256" key="5">
    <source>
        <dbReference type="ARBA" id="ARBA00023136"/>
    </source>
</evidence>
<dbReference type="Pfam" id="PF01292">
    <property type="entry name" value="Ni_hydr_CYTB"/>
    <property type="match status" value="1"/>
</dbReference>
<dbReference type="InterPro" id="IPR051542">
    <property type="entry name" value="Hydrogenase_cytochrome"/>
</dbReference>
<comment type="subcellular location">
    <subcellularLocation>
        <location evidence="1">Cell membrane</location>
        <topology evidence="1">Multi-pass membrane protein</topology>
    </subcellularLocation>
</comment>
<evidence type="ECO:0000256" key="4">
    <source>
        <dbReference type="ARBA" id="ARBA00022989"/>
    </source>
</evidence>
<dbReference type="GO" id="GO:0005886">
    <property type="term" value="C:plasma membrane"/>
    <property type="evidence" value="ECO:0007669"/>
    <property type="project" value="UniProtKB-SubCell"/>
</dbReference>
<feature type="domain" description="Cytochrome b561 bacterial/Ni-hydrogenase" evidence="7">
    <location>
        <begin position="7"/>
        <end position="181"/>
    </location>
</feature>
<dbReference type="PANTHER" id="PTHR30485">
    <property type="entry name" value="NI/FE-HYDROGENASE 1 B-TYPE CYTOCHROME SUBUNIT"/>
    <property type="match status" value="1"/>
</dbReference>